<gene>
    <name evidence="4" type="ORF">WJX84_000097</name>
</gene>
<proteinExistence type="predicted"/>
<evidence type="ECO:0000313" key="4">
    <source>
        <dbReference type="EMBL" id="KAK9837389.1"/>
    </source>
</evidence>
<dbReference type="Gene3D" id="1.10.10.60">
    <property type="entry name" value="Homeodomain-like"/>
    <property type="match status" value="2"/>
</dbReference>
<evidence type="ECO:0000256" key="1">
    <source>
        <dbReference type="SAM" id="MobiDB-lite"/>
    </source>
</evidence>
<feature type="domain" description="Myb-like" evidence="2">
    <location>
        <begin position="425"/>
        <end position="475"/>
    </location>
</feature>
<feature type="compositionally biased region" description="Acidic residues" evidence="1">
    <location>
        <begin position="332"/>
        <end position="346"/>
    </location>
</feature>
<keyword evidence="5" id="KW-1185">Reference proteome</keyword>
<feature type="compositionally biased region" description="Basic residues" evidence="1">
    <location>
        <begin position="353"/>
        <end position="370"/>
    </location>
</feature>
<dbReference type="GO" id="GO:0000981">
    <property type="term" value="F:DNA-binding transcription factor activity, RNA polymerase II-specific"/>
    <property type="evidence" value="ECO:0007669"/>
    <property type="project" value="TreeGrafter"/>
</dbReference>
<feature type="compositionally biased region" description="Polar residues" evidence="1">
    <location>
        <begin position="15"/>
        <end position="28"/>
    </location>
</feature>
<comment type="caution">
    <text evidence="4">The sequence shown here is derived from an EMBL/GenBank/DDBJ whole genome shotgun (WGS) entry which is preliminary data.</text>
</comment>
<reference evidence="4 5" key="1">
    <citation type="journal article" date="2024" name="Nat. Commun.">
        <title>Phylogenomics reveals the evolutionary origins of lichenization in chlorophyte algae.</title>
        <authorList>
            <person name="Puginier C."/>
            <person name="Libourel C."/>
            <person name="Otte J."/>
            <person name="Skaloud P."/>
            <person name="Haon M."/>
            <person name="Grisel S."/>
            <person name="Petersen M."/>
            <person name="Berrin J.G."/>
            <person name="Delaux P.M."/>
            <person name="Dal Grande F."/>
            <person name="Keller J."/>
        </authorList>
    </citation>
    <scope>NUCLEOTIDE SEQUENCE [LARGE SCALE GENOMIC DNA]</scope>
    <source>
        <strain evidence="4 5">SAG 2523</strain>
    </source>
</reference>
<protein>
    <submittedName>
        <fullName evidence="4">Uncharacterized protein</fullName>
    </submittedName>
</protein>
<dbReference type="Pfam" id="PF00249">
    <property type="entry name" value="Myb_DNA-binding"/>
    <property type="match status" value="2"/>
</dbReference>
<feature type="domain" description="Myb-like" evidence="2">
    <location>
        <begin position="369"/>
        <end position="424"/>
    </location>
</feature>
<dbReference type="GO" id="GO:0005634">
    <property type="term" value="C:nucleus"/>
    <property type="evidence" value="ECO:0007669"/>
    <property type="project" value="TreeGrafter"/>
</dbReference>
<evidence type="ECO:0000259" key="2">
    <source>
        <dbReference type="PROSITE" id="PS50090"/>
    </source>
</evidence>
<dbReference type="PANTHER" id="PTHR45614:SF218">
    <property type="entry name" value="TRANSCRIPTION FACTOR MYB119-RELATED"/>
    <property type="match status" value="1"/>
</dbReference>
<name>A0AAW1RU18_9CHLO</name>
<feature type="region of interest" description="Disordered" evidence="1">
    <location>
        <begin position="229"/>
        <end position="370"/>
    </location>
</feature>
<dbReference type="EMBL" id="JALJOV010001954">
    <property type="protein sequence ID" value="KAK9837389.1"/>
    <property type="molecule type" value="Genomic_DNA"/>
</dbReference>
<dbReference type="SMART" id="SM00717">
    <property type="entry name" value="SANT"/>
    <property type="match status" value="2"/>
</dbReference>
<dbReference type="SUPFAM" id="SSF46689">
    <property type="entry name" value="Homeodomain-like"/>
    <property type="match status" value="1"/>
</dbReference>
<dbReference type="GO" id="GO:0000978">
    <property type="term" value="F:RNA polymerase II cis-regulatory region sequence-specific DNA binding"/>
    <property type="evidence" value="ECO:0007669"/>
    <property type="project" value="TreeGrafter"/>
</dbReference>
<accession>A0AAW1RU18</accession>
<dbReference type="PROSITE" id="PS50090">
    <property type="entry name" value="MYB_LIKE"/>
    <property type="match status" value="2"/>
</dbReference>
<dbReference type="CDD" id="cd00167">
    <property type="entry name" value="SANT"/>
    <property type="match status" value="2"/>
</dbReference>
<dbReference type="InterPro" id="IPR017930">
    <property type="entry name" value="Myb_dom"/>
</dbReference>
<dbReference type="Proteomes" id="UP001485043">
    <property type="component" value="Unassembled WGS sequence"/>
</dbReference>
<feature type="domain" description="HTH myb-type" evidence="3">
    <location>
        <begin position="425"/>
        <end position="479"/>
    </location>
</feature>
<dbReference type="InterPro" id="IPR001005">
    <property type="entry name" value="SANT/Myb"/>
</dbReference>
<dbReference type="PANTHER" id="PTHR45614">
    <property type="entry name" value="MYB PROTEIN-RELATED"/>
    <property type="match status" value="1"/>
</dbReference>
<dbReference type="InterPro" id="IPR050560">
    <property type="entry name" value="MYB_TF"/>
</dbReference>
<feature type="region of interest" description="Disordered" evidence="1">
    <location>
        <begin position="1"/>
        <end position="28"/>
    </location>
</feature>
<evidence type="ECO:0000313" key="5">
    <source>
        <dbReference type="Proteomes" id="UP001485043"/>
    </source>
</evidence>
<evidence type="ECO:0000259" key="3">
    <source>
        <dbReference type="PROSITE" id="PS51294"/>
    </source>
</evidence>
<organism evidence="4 5">
    <name type="scientific">Apatococcus fuscideae</name>
    <dbReference type="NCBI Taxonomy" id="2026836"/>
    <lineage>
        <taxon>Eukaryota</taxon>
        <taxon>Viridiplantae</taxon>
        <taxon>Chlorophyta</taxon>
        <taxon>core chlorophytes</taxon>
        <taxon>Trebouxiophyceae</taxon>
        <taxon>Chlorellales</taxon>
        <taxon>Chlorellaceae</taxon>
        <taxon>Apatococcus</taxon>
    </lineage>
</organism>
<dbReference type="AlphaFoldDB" id="A0AAW1RU18"/>
<dbReference type="InterPro" id="IPR009057">
    <property type="entry name" value="Homeodomain-like_sf"/>
</dbReference>
<sequence length="636" mass="68963">MEDIPEPPSADEALTESTSQTSQGLQLPPQQLHSRLSQVPAYAQLPQDGQSAVQQFLLSSEESWLALWDICGMSVPSTDGPDAANNQLKDSPALVAAVAGQMQKLNAQLGVAMQQAGQSSSPPMLLPQLLAANPQLQQQLPMMMSNALDTASQSSPMQLNPSAMLNMAAAPLGSLPATPQQAQDLLPFFPHSASVAALMDMSPSELRPTETLPASKQPRQLVIQEFQPGSPAAANPRPNPAKGSQLNTVHPTRVHAPKPPKQERDARMPAIPATTDPSQQLDPSQTTSGQQGGVGNGSASQETWNGARPVTSSRRPSKPLRRVNPDPSSDGGEGDDVSGSSDEDPNAPESGRKRPRSGRGNPKRKRRHRLAVVKGGWNEEDDAKLTRLVQQHRTDLTGKWADLAKDSFPERIPKQLRERWIFELAPEIKKGMWTLEEEELLIARHKLVKNKWAEIAKHIPNRTENVVKNHWNATARRVSRLMKRLRATPGALNSINFNSLEHYIMVTVCGGDPNTGVGHGPNTLPSPPVSMPAFSQDLTRRMQEGGQLPMAQQLMVLPSGPTPPPLDPQMDRPMGKPRLKRRTIADMCLEGQQNMGRAAMPLQPVPNPQPGPIGGHQQEGSHEEVVQGLLNLAKGV</sequence>
<dbReference type="PROSITE" id="PS51294">
    <property type="entry name" value="HTH_MYB"/>
    <property type="match status" value="1"/>
</dbReference>